<evidence type="ECO:0000256" key="1">
    <source>
        <dbReference type="SAM" id="MobiDB-lite"/>
    </source>
</evidence>
<evidence type="ECO:0000313" key="2">
    <source>
        <dbReference type="Proteomes" id="UP000887565"/>
    </source>
</evidence>
<evidence type="ECO:0000313" key="3">
    <source>
        <dbReference type="WBParaSite" id="nRc.2.0.1.t20115-RA"/>
    </source>
</evidence>
<feature type="region of interest" description="Disordered" evidence="1">
    <location>
        <begin position="262"/>
        <end position="284"/>
    </location>
</feature>
<feature type="region of interest" description="Disordered" evidence="1">
    <location>
        <begin position="1"/>
        <end position="117"/>
    </location>
</feature>
<feature type="compositionally biased region" description="Polar residues" evidence="1">
    <location>
        <begin position="1"/>
        <end position="24"/>
    </location>
</feature>
<dbReference type="Proteomes" id="UP000887565">
    <property type="component" value="Unplaced"/>
</dbReference>
<dbReference type="AlphaFoldDB" id="A0A915J147"/>
<sequence>MPDSLINEQRPQTLERSTSDTFRTYLSDDQLKHQQRKENALVGEVERRSDQKRPTPVKIVDSKECAQVQSPGTGSLKRATANIQHSRISHKNKERESSSPLTVKEPTVSSKSSPRHKPVAIIPAKRQQPHILLSQCSRETVLTRSTSDQNIFTPKKPAHVTQSHFSKTFAKERHLVKSMEITPEAGQSVAVVEYSPVRSRRNVTHEHFKVGPDINVEYIHEENLGKFHSKVPYTRRKIDSNLAEDLAFACFPVVNVAPCSSGDKKTTTHVPAMDSDRKGSSAESKLHCNDRQFNFGGGLGCGGGGGDSRENPPLENSVVDGSETSGSCGQDIKKHKYAEVI</sequence>
<feature type="region of interest" description="Disordered" evidence="1">
    <location>
        <begin position="299"/>
        <end position="341"/>
    </location>
</feature>
<feature type="compositionally biased region" description="Basic and acidic residues" evidence="1">
    <location>
        <begin position="274"/>
        <end position="284"/>
    </location>
</feature>
<accession>A0A915J147</accession>
<organism evidence="2 3">
    <name type="scientific">Romanomermis culicivorax</name>
    <name type="common">Nematode worm</name>
    <dbReference type="NCBI Taxonomy" id="13658"/>
    <lineage>
        <taxon>Eukaryota</taxon>
        <taxon>Metazoa</taxon>
        <taxon>Ecdysozoa</taxon>
        <taxon>Nematoda</taxon>
        <taxon>Enoplea</taxon>
        <taxon>Dorylaimia</taxon>
        <taxon>Mermithida</taxon>
        <taxon>Mermithoidea</taxon>
        <taxon>Mermithidae</taxon>
        <taxon>Romanomermis</taxon>
    </lineage>
</organism>
<reference evidence="3" key="1">
    <citation type="submission" date="2022-11" db="UniProtKB">
        <authorList>
            <consortium name="WormBaseParasite"/>
        </authorList>
    </citation>
    <scope>IDENTIFICATION</scope>
</reference>
<protein>
    <submittedName>
        <fullName evidence="3">Uncharacterized protein</fullName>
    </submittedName>
</protein>
<name>A0A915J147_ROMCU</name>
<dbReference type="WBParaSite" id="nRc.2.0.1.t20115-RA">
    <property type="protein sequence ID" value="nRc.2.0.1.t20115-RA"/>
    <property type="gene ID" value="nRc.2.0.1.g20115"/>
</dbReference>
<proteinExistence type="predicted"/>
<keyword evidence="2" id="KW-1185">Reference proteome</keyword>
<feature type="compositionally biased region" description="Basic and acidic residues" evidence="1">
    <location>
        <begin position="29"/>
        <end position="53"/>
    </location>
</feature>